<dbReference type="InterPro" id="IPR011990">
    <property type="entry name" value="TPR-like_helical_dom_sf"/>
</dbReference>
<evidence type="ECO:0000313" key="3">
    <source>
        <dbReference type="EMBL" id="MBO1926332.1"/>
    </source>
</evidence>
<sequence length="285" mass="31936">MKRTLLFAVIAIFSAQNAVADFYDGVKAFQKEDYQRAYDEWLPLAEDGVAQAQSNLGLMYDVGTGVKQDFAKAIQWYQKAAEQNNVNAQYNLAVIYYQGKGVAVNYQKGFVLLQAAAKEGHSSAQNDLGWVYENGVGIDKDFAKAEFWYQLALENKHSLALENLTNLRSKMASNAEEIGHLPAGLDDDADISWLNSQPDSHFTMQLASSESEVKLRAMVVKNAISGAKVIPQKRDGRLYYVVLLESKEDRKELKKLAEKVKQKWSVSPWIRQISGVKKLVYLKGA</sequence>
<proteinExistence type="predicted"/>
<dbReference type="Gene3D" id="1.25.40.10">
    <property type="entry name" value="Tetratricopeptide repeat domain"/>
    <property type="match status" value="1"/>
</dbReference>
<gene>
    <name evidence="3" type="ORF">J3998_01975</name>
</gene>
<protein>
    <submittedName>
        <fullName evidence="3">SEL1-like repeat protein</fullName>
    </submittedName>
</protein>
<feature type="chain" id="PRO_5045245595" evidence="1">
    <location>
        <begin position="21"/>
        <end position="285"/>
    </location>
</feature>
<reference evidence="3 4" key="1">
    <citation type="submission" date="2021-03" db="EMBL/GenBank/DDBJ databases">
        <title>Thiomicrorhabdus sp.nov.,novel sulfur-oxidizing bacteria isolated from coastal sediment.</title>
        <authorList>
            <person name="Liu X."/>
        </authorList>
    </citation>
    <scope>NUCLEOTIDE SEQUENCE [LARGE SCALE GENOMIC DNA]</scope>
    <source>
        <strain evidence="3 4">6S2-11</strain>
    </source>
</reference>
<name>A0ABS3Q1Z0_9GAMM</name>
<feature type="signal peptide" evidence="1">
    <location>
        <begin position="1"/>
        <end position="20"/>
    </location>
</feature>
<dbReference type="SUPFAM" id="SSF81901">
    <property type="entry name" value="HCP-like"/>
    <property type="match status" value="1"/>
</dbReference>
<dbReference type="InterPro" id="IPR036680">
    <property type="entry name" value="SPOR-like_sf"/>
</dbReference>
<evidence type="ECO:0000256" key="1">
    <source>
        <dbReference type="SAM" id="SignalP"/>
    </source>
</evidence>
<dbReference type="Proteomes" id="UP000664835">
    <property type="component" value="Unassembled WGS sequence"/>
</dbReference>
<dbReference type="PROSITE" id="PS51724">
    <property type="entry name" value="SPOR"/>
    <property type="match status" value="1"/>
</dbReference>
<keyword evidence="1" id="KW-0732">Signal</keyword>
<dbReference type="Gene3D" id="3.30.70.1070">
    <property type="entry name" value="Sporulation related repeat"/>
    <property type="match status" value="1"/>
</dbReference>
<dbReference type="SMART" id="SM00671">
    <property type="entry name" value="SEL1"/>
    <property type="match status" value="3"/>
</dbReference>
<evidence type="ECO:0000313" key="4">
    <source>
        <dbReference type="Proteomes" id="UP000664835"/>
    </source>
</evidence>
<accession>A0ABS3Q1Z0</accession>
<dbReference type="Pfam" id="PF05036">
    <property type="entry name" value="SPOR"/>
    <property type="match status" value="1"/>
</dbReference>
<evidence type="ECO:0000259" key="2">
    <source>
        <dbReference type="PROSITE" id="PS51724"/>
    </source>
</evidence>
<dbReference type="EMBL" id="JAGETV010000002">
    <property type="protein sequence ID" value="MBO1926332.1"/>
    <property type="molecule type" value="Genomic_DNA"/>
</dbReference>
<dbReference type="PANTHER" id="PTHR45011">
    <property type="entry name" value="DAP3-BINDING CELL DEATH ENHANCER 1"/>
    <property type="match status" value="1"/>
</dbReference>
<dbReference type="InterPro" id="IPR052748">
    <property type="entry name" value="ISR_Activator"/>
</dbReference>
<dbReference type="InterPro" id="IPR007730">
    <property type="entry name" value="SPOR-like_dom"/>
</dbReference>
<dbReference type="PANTHER" id="PTHR45011:SF1">
    <property type="entry name" value="DAP3-BINDING CELL DEATH ENHANCER 1"/>
    <property type="match status" value="1"/>
</dbReference>
<dbReference type="InterPro" id="IPR006597">
    <property type="entry name" value="Sel1-like"/>
</dbReference>
<comment type="caution">
    <text evidence="3">The sequence shown here is derived from an EMBL/GenBank/DDBJ whole genome shotgun (WGS) entry which is preliminary data.</text>
</comment>
<feature type="domain" description="SPOR" evidence="2">
    <location>
        <begin position="196"/>
        <end position="273"/>
    </location>
</feature>
<keyword evidence="4" id="KW-1185">Reference proteome</keyword>
<dbReference type="RefSeq" id="WP_208147137.1">
    <property type="nucleotide sequence ID" value="NZ_JAGETV010000002.1"/>
</dbReference>
<dbReference type="Pfam" id="PF08238">
    <property type="entry name" value="Sel1"/>
    <property type="match status" value="3"/>
</dbReference>
<organism evidence="3 4">
    <name type="scientific">Thiomicrorhabdus marina</name>
    <dbReference type="NCBI Taxonomy" id="2818442"/>
    <lineage>
        <taxon>Bacteria</taxon>
        <taxon>Pseudomonadati</taxon>
        <taxon>Pseudomonadota</taxon>
        <taxon>Gammaproteobacteria</taxon>
        <taxon>Thiotrichales</taxon>
        <taxon>Piscirickettsiaceae</taxon>
        <taxon>Thiomicrorhabdus</taxon>
    </lineage>
</organism>